<comment type="caution">
    <text evidence="2">The sequence shown here is derived from an EMBL/GenBank/DDBJ whole genome shotgun (WGS) entry which is preliminary data.</text>
</comment>
<organism evidence="2 3">
    <name type="scientific">Virgisporangium aurantiacum</name>
    <dbReference type="NCBI Taxonomy" id="175570"/>
    <lineage>
        <taxon>Bacteria</taxon>
        <taxon>Bacillati</taxon>
        <taxon>Actinomycetota</taxon>
        <taxon>Actinomycetes</taxon>
        <taxon>Micromonosporales</taxon>
        <taxon>Micromonosporaceae</taxon>
        <taxon>Virgisporangium</taxon>
    </lineage>
</organism>
<sequence length="90" mass="9904">MNLPIRRDVHRGLLGRRRRVQHAGVGPDRHRRGLVRPAGVGRGGALRLRFSVDASSVLETLTVDNVLVEAGDGEEPPPFCALGVVQYKNW</sequence>
<name>A0A8J4E066_9ACTN</name>
<gene>
    <name evidence="2" type="ORF">Vau01_041800</name>
</gene>
<dbReference type="EMBL" id="BOPG01000025">
    <property type="protein sequence ID" value="GIJ56664.1"/>
    <property type="molecule type" value="Genomic_DNA"/>
</dbReference>
<dbReference type="AlphaFoldDB" id="A0A8J4E066"/>
<evidence type="ECO:0000313" key="2">
    <source>
        <dbReference type="EMBL" id="GIJ56664.1"/>
    </source>
</evidence>
<feature type="region of interest" description="Disordered" evidence="1">
    <location>
        <begin position="17"/>
        <end position="36"/>
    </location>
</feature>
<accession>A0A8J4E066</accession>
<dbReference type="Proteomes" id="UP000612585">
    <property type="component" value="Unassembled WGS sequence"/>
</dbReference>
<reference evidence="2" key="1">
    <citation type="submission" date="2021-01" db="EMBL/GenBank/DDBJ databases">
        <title>Whole genome shotgun sequence of Virgisporangium aurantiacum NBRC 16421.</title>
        <authorList>
            <person name="Komaki H."/>
            <person name="Tamura T."/>
        </authorList>
    </citation>
    <scope>NUCLEOTIDE SEQUENCE</scope>
    <source>
        <strain evidence="2">NBRC 16421</strain>
    </source>
</reference>
<proteinExistence type="predicted"/>
<keyword evidence="3" id="KW-1185">Reference proteome</keyword>
<protein>
    <submittedName>
        <fullName evidence="2">Uncharacterized protein</fullName>
    </submittedName>
</protein>
<evidence type="ECO:0000313" key="3">
    <source>
        <dbReference type="Proteomes" id="UP000612585"/>
    </source>
</evidence>
<evidence type="ECO:0000256" key="1">
    <source>
        <dbReference type="SAM" id="MobiDB-lite"/>
    </source>
</evidence>